<dbReference type="SMART" id="SM00710">
    <property type="entry name" value="PbH1"/>
    <property type="match status" value="7"/>
</dbReference>
<dbReference type="RefSeq" id="WP_191138931.1">
    <property type="nucleotide sequence ID" value="NZ_JACXAG020000002.1"/>
</dbReference>
<dbReference type="Gene3D" id="2.160.20.10">
    <property type="entry name" value="Single-stranded right-handed beta-helix, Pectin lyase-like"/>
    <property type="match status" value="1"/>
</dbReference>
<protein>
    <submittedName>
        <fullName evidence="5">Right-handed parallel beta-helix repeat-containing protein</fullName>
    </submittedName>
</protein>
<accession>A0A926NCQ6</accession>
<dbReference type="PANTHER" id="PTHR22990">
    <property type="entry name" value="F-BOX ONLY PROTEIN"/>
    <property type="match status" value="1"/>
</dbReference>
<dbReference type="Proteomes" id="UP000661691">
    <property type="component" value="Unassembled WGS sequence"/>
</dbReference>
<name>A0A926NCQ6_9BACL</name>
<dbReference type="InterPro" id="IPR011050">
    <property type="entry name" value="Pectin_lyase_fold/virulence"/>
</dbReference>
<evidence type="ECO:0000256" key="3">
    <source>
        <dbReference type="ARBA" id="ARBA00022786"/>
    </source>
</evidence>
<dbReference type="InterPro" id="IPR006633">
    <property type="entry name" value="Carb-bd_sugar_hydrolysis-dom"/>
</dbReference>
<evidence type="ECO:0000259" key="4">
    <source>
        <dbReference type="SMART" id="SM00722"/>
    </source>
</evidence>
<dbReference type="AlphaFoldDB" id="A0A926NCQ6"/>
<dbReference type="InterPro" id="IPR007742">
    <property type="entry name" value="NosD_dom"/>
</dbReference>
<dbReference type="PANTHER" id="PTHR22990:SF15">
    <property type="entry name" value="F-BOX ONLY PROTEIN 10"/>
    <property type="match status" value="1"/>
</dbReference>
<dbReference type="InterPro" id="IPR006626">
    <property type="entry name" value="PbH1"/>
</dbReference>
<evidence type="ECO:0000313" key="5">
    <source>
        <dbReference type="EMBL" id="MBD1371184.1"/>
    </source>
</evidence>
<dbReference type="NCBIfam" id="TIGR03804">
    <property type="entry name" value="para_beta_helix"/>
    <property type="match status" value="2"/>
</dbReference>
<dbReference type="InterPro" id="IPR022441">
    <property type="entry name" value="Para_beta_helix_rpt-2"/>
</dbReference>
<keyword evidence="6" id="KW-1185">Reference proteome</keyword>
<evidence type="ECO:0000256" key="2">
    <source>
        <dbReference type="ARBA" id="ARBA00022737"/>
    </source>
</evidence>
<dbReference type="SUPFAM" id="SSF51126">
    <property type="entry name" value="Pectin lyase-like"/>
    <property type="match status" value="1"/>
</dbReference>
<evidence type="ECO:0000313" key="6">
    <source>
        <dbReference type="Proteomes" id="UP000661691"/>
    </source>
</evidence>
<dbReference type="SMART" id="SM00722">
    <property type="entry name" value="CASH"/>
    <property type="match status" value="2"/>
</dbReference>
<organism evidence="5 6">
    <name type="scientific">Polycladospora coralii</name>
    <dbReference type="NCBI Taxonomy" id="2771432"/>
    <lineage>
        <taxon>Bacteria</taxon>
        <taxon>Bacillati</taxon>
        <taxon>Bacillota</taxon>
        <taxon>Bacilli</taxon>
        <taxon>Bacillales</taxon>
        <taxon>Thermoactinomycetaceae</taxon>
        <taxon>Polycladospora</taxon>
    </lineage>
</organism>
<reference evidence="5" key="1">
    <citation type="submission" date="2020-09" db="EMBL/GenBank/DDBJ databases">
        <title>A novel bacterium of genus Hazenella, isolated from South China Sea.</title>
        <authorList>
            <person name="Huang H."/>
            <person name="Mo K."/>
            <person name="Hu Y."/>
        </authorList>
    </citation>
    <scope>NUCLEOTIDE SEQUENCE</scope>
    <source>
        <strain evidence="5">IB182357</strain>
    </source>
</reference>
<dbReference type="EMBL" id="JACXAH010000002">
    <property type="protein sequence ID" value="MBD1371184.1"/>
    <property type="molecule type" value="Genomic_DNA"/>
</dbReference>
<comment type="pathway">
    <text evidence="1">Protein modification; protein ubiquitination.</text>
</comment>
<dbReference type="InterPro" id="IPR051550">
    <property type="entry name" value="SCF-Subunits/Alg-Epimerases"/>
</dbReference>
<keyword evidence="3" id="KW-0833">Ubl conjugation pathway</keyword>
<keyword evidence="2" id="KW-0677">Repeat</keyword>
<evidence type="ECO:0000256" key="1">
    <source>
        <dbReference type="ARBA" id="ARBA00004906"/>
    </source>
</evidence>
<feature type="domain" description="Carbohydrate-binding/sugar hydrolysis" evidence="4">
    <location>
        <begin position="20"/>
        <end position="162"/>
    </location>
</feature>
<gene>
    <name evidence="5" type="ORF">IC620_02270</name>
</gene>
<proteinExistence type="predicted"/>
<feature type="domain" description="Carbohydrate-binding/sugar hydrolysis" evidence="4">
    <location>
        <begin position="163"/>
        <end position="303"/>
    </location>
</feature>
<sequence length="482" mass="55055">MLNIKVPTDYSTIQAAVDAANPGDTIFVELEGSPYFESVHITTDHIKIIGIRNPILHGKTLNADASGFTLDHVKNVVINGFTVMRFGKSAFMIRKSRQNLIRKNRLLENETGITLNQANENRISKNEILSNTGAGISLTHAHINKLQRNTIMRNTDHGVIYRYASSNQSNHNQILSNYNDGIFLYYADSNQFKYNQIIGNKDEGIDQLCSNHNYFAHNKIAHNDSAGIQLYFSSHNQFKKNILTKNMDSGIVIDSSTNNQIEDNQLIENEDFGLLLRQNAKNNDINTVGPLCLTSDSFANNIMNHHEGQIHFEASVMNPHHFLTQIWGNQSFRTAHGGDHFDNLLQQLEGYLNDFEHLSTKQLIPLEHDYDSVIRMMIQHPNKAFIYVQIHPTLKDMISSYLEKPYEKIEKGIQLHNLMNPDMPPLSCPFPHDHSSAYLSCIRPNTQYQCEWGYYAHNQFFPLLFSNRVESPYRTDDISGEI</sequence>
<dbReference type="Pfam" id="PF05048">
    <property type="entry name" value="NosD"/>
    <property type="match status" value="1"/>
</dbReference>
<dbReference type="InterPro" id="IPR012334">
    <property type="entry name" value="Pectin_lyas_fold"/>
</dbReference>
<comment type="caution">
    <text evidence="5">The sequence shown here is derived from an EMBL/GenBank/DDBJ whole genome shotgun (WGS) entry which is preliminary data.</text>
</comment>